<dbReference type="AlphaFoldDB" id="A0A858R4J5"/>
<dbReference type="Pfam" id="PF05170">
    <property type="entry name" value="AsmA"/>
    <property type="match status" value="1"/>
</dbReference>
<feature type="compositionally biased region" description="Basic and acidic residues" evidence="1">
    <location>
        <begin position="1037"/>
        <end position="1066"/>
    </location>
</feature>
<reference evidence="3" key="1">
    <citation type="submission" date="2020-04" db="EMBL/GenBank/DDBJ databases">
        <title>A desert anoxygenic phototrophic bacterium fixes CO2 using RubisCO under aerobic conditions.</title>
        <authorList>
            <person name="Tang K."/>
        </authorList>
    </citation>
    <scope>NUCLEOTIDE SEQUENCE [LARGE SCALE GENOMIC DNA]</scope>
    <source>
        <strain evidence="3">MIMtkB3</strain>
    </source>
</reference>
<evidence type="ECO:0000256" key="1">
    <source>
        <dbReference type="SAM" id="MobiDB-lite"/>
    </source>
</evidence>
<dbReference type="GO" id="GO:0005886">
    <property type="term" value="C:plasma membrane"/>
    <property type="evidence" value="ECO:0007669"/>
    <property type="project" value="TreeGrafter"/>
</dbReference>
<gene>
    <name evidence="3" type="ORF">HHL28_03605</name>
</gene>
<accession>A0A858R4J5</accession>
<protein>
    <submittedName>
        <fullName evidence="3">AsmA family protein</fullName>
    </submittedName>
</protein>
<feature type="domain" description="AsmA" evidence="2">
    <location>
        <begin position="8"/>
        <end position="158"/>
    </location>
</feature>
<evidence type="ECO:0000313" key="3">
    <source>
        <dbReference type="EMBL" id="QJE72307.1"/>
    </source>
</evidence>
<evidence type="ECO:0000259" key="2">
    <source>
        <dbReference type="Pfam" id="PF05170"/>
    </source>
</evidence>
<proteinExistence type="predicted"/>
<dbReference type="InterPro" id="IPR007844">
    <property type="entry name" value="AsmA"/>
</dbReference>
<name>A0A858R4J5_9PROT</name>
<dbReference type="PANTHER" id="PTHR30441:SF4">
    <property type="entry name" value="PROTEIN ASMA"/>
    <property type="match status" value="1"/>
</dbReference>
<keyword evidence="4" id="KW-1185">Reference proteome</keyword>
<organism evidence="3 4">
    <name type="scientific">Aerophototrophica crusticola</name>
    <dbReference type="NCBI Taxonomy" id="1709002"/>
    <lineage>
        <taxon>Bacteria</taxon>
        <taxon>Pseudomonadati</taxon>
        <taxon>Pseudomonadota</taxon>
        <taxon>Alphaproteobacteria</taxon>
        <taxon>Rhodospirillales</taxon>
        <taxon>Rhodospirillaceae</taxon>
        <taxon>Aerophototrophica</taxon>
    </lineage>
</organism>
<dbReference type="EMBL" id="CP051775">
    <property type="protein sequence ID" value="QJE72307.1"/>
    <property type="molecule type" value="Genomic_DNA"/>
</dbReference>
<dbReference type="InterPro" id="IPR052894">
    <property type="entry name" value="AsmA-related"/>
</dbReference>
<dbReference type="Proteomes" id="UP000501891">
    <property type="component" value="Chromosome"/>
</dbReference>
<dbReference type="GO" id="GO:0090313">
    <property type="term" value="P:regulation of protein targeting to membrane"/>
    <property type="evidence" value="ECO:0007669"/>
    <property type="project" value="TreeGrafter"/>
</dbReference>
<sequence length="1066" mass="109252">MRKLLLSLGVVVGLLLAAAAVGPRFVDWGAYRGQVAALLERATGRQVAISGPLDLTLLPRPVLTARDVSLSAGEEGPPLATVREVDLRVRPWPLLRGLVQVERLTLDGPSLRVTRAADGTVTWPIDAAALGQTVQVERLTLDDGTVTLDDQAGGRTLLLEGVGAELGAGSQQGPYTLTGRFTLAGQPLSLDLTAGRGALEGSAPLRLILGLPEDEATVRFTGMGTALRPWRLEGDLSAEGKGLGALARLAQTLAGTPGADVATAPLPFGLTGTLVAGPRGISLDGMTLALGEGKGTGSLEWPLDGAERDGSLVLSFAGLDLDSLPATGLPDLPGLDGRALTLDLLADSVRWRGGALTDARLVGRFAEGVLGIEGAGAVLPGGTEVKATGSLARDQGRPTADLMVEARTDDLRQTLAWAGLESGAIPPERLRAATLTGRLTGTPDDFRLEGATATLDTATLTGSAAVKRGERLSLGLRVEADRLNLDAYRDPASPWPWDRWRREVDGEVDAKVGHLTLGGVQADGLVLSAAVQGGAVTLRDLTAEQAAGVKLKANGKLGGLEPLGPSFLTLSAQAPTLAPLFRALGLEPPVAPERLGPVTLDARLSGDAARLAVELEAGLLGGKLQAGGAVLDPEGEGRLEVKARATLPETAELVRLWRADYRPGTATLGPFDLYGELGGTAKALTATNLQGNVAGSGLTGRLALDRTGEMPALDASLAFTGLDVDMLLPALAAAGPAWDLGWARRLTASLALEPSNLTLAGAELRQATGTVLVKDGMLELRDLKARWRDGGLAATAGLSQDAPLPGAAPDLALAPLKATLALSVTDAAMPEAGPDDAGIGISLSGGRFDLGLDARGEGGSPAAIALALTGSGKAAVRGATLSGIDLANAAARLGDADGSRAALAGLGRSVREGATPLTTLEAPFTLAGGQVLAESLAATAQAGRLTGRASLGLPDRRLEARLQVTLSDPANTPPFTLALSGPLSAVERTVEGAEVAAWADKRAARQVLAPVAPLEVPPQPAVVPANDRPRPPPPPRQEPRPAPKPTPEQKPEDSVVKGILDRLRQQ</sequence>
<evidence type="ECO:0000313" key="4">
    <source>
        <dbReference type="Proteomes" id="UP000501891"/>
    </source>
</evidence>
<dbReference type="PANTHER" id="PTHR30441">
    <property type="entry name" value="DUF748 DOMAIN-CONTAINING PROTEIN"/>
    <property type="match status" value="1"/>
</dbReference>
<feature type="region of interest" description="Disordered" evidence="1">
    <location>
        <begin position="1014"/>
        <end position="1066"/>
    </location>
</feature>
<dbReference type="KEGG" id="acru:HHL28_03605"/>